<evidence type="ECO:0000313" key="2">
    <source>
        <dbReference type="Proteomes" id="UP001295423"/>
    </source>
</evidence>
<gene>
    <name evidence="1" type="ORF">CYCCA115_LOCUS9990</name>
</gene>
<dbReference type="Proteomes" id="UP001295423">
    <property type="component" value="Unassembled WGS sequence"/>
</dbReference>
<dbReference type="CDD" id="cd09272">
    <property type="entry name" value="RNase_HI_RT_Ty1"/>
    <property type="match status" value="1"/>
</dbReference>
<dbReference type="EMBL" id="CAKOGP040001546">
    <property type="protein sequence ID" value="CAJ1945847.1"/>
    <property type="molecule type" value="Genomic_DNA"/>
</dbReference>
<protein>
    <recommendedName>
        <fullName evidence="3">Reverse transcriptase Ty1/copia-type domain-containing protein</fullName>
    </recommendedName>
</protein>
<name>A0AAD2CUU5_9STRA</name>
<dbReference type="AlphaFoldDB" id="A0AAD2CUU5"/>
<comment type="caution">
    <text evidence="1">The sequence shown here is derived from an EMBL/GenBank/DDBJ whole genome shotgun (WGS) entry which is preliminary data.</text>
</comment>
<proteinExistence type="predicted"/>
<accession>A0AAD2CUU5</accession>
<sequence>MDDRRIICGASRFQEPYWRHSVLWRRCSSSDVKEAKLNSRSSMEAELIAVENVVTMILWTKLFMEWQGYPIEKNILYQDNKSAILLEENGRKCAGKRSRAINICYFFITDQFEKGNVKVEYCPTDDMIADFMTKPLQGEKFRKFRDLILGPQD</sequence>
<organism evidence="1 2">
    <name type="scientific">Cylindrotheca closterium</name>
    <dbReference type="NCBI Taxonomy" id="2856"/>
    <lineage>
        <taxon>Eukaryota</taxon>
        <taxon>Sar</taxon>
        <taxon>Stramenopiles</taxon>
        <taxon>Ochrophyta</taxon>
        <taxon>Bacillariophyta</taxon>
        <taxon>Bacillariophyceae</taxon>
        <taxon>Bacillariophycidae</taxon>
        <taxon>Bacillariales</taxon>
        <taxon>Bacillariaceae</taxon>
        <taxon>Cylindrotheca</taxon>
    </lineage>
</organism>
<keyword evidence="2" id="KW-1185">Reference proteome</keyword>
<evidence type="ECO:0008006" key="3">
    <source>
        <dbReference type="Google" id="ProtNLM"/>
    </source>
</evidence>
<reference evidence="1" key="1">
    <citation type="submission" date="2023-08" db="EMBL/GenBank/DDBJ databases">
        <authorList>
            <person name="Audoor S."/>
            <person name="Bilcke G."/>
        </authorList>
    </citation>
    <scope>NUCLEOTIDE SEQUENCE</scope>
</reference>
<evidence type="ECO:0000313" key="1">
    <source>
        <dbReference type="EMBL" id="CAJ1945847.1"/>
    </source>
</evidence>